<evidence type="ECO:0000313" key="2">
    <source>
        <dbReference type="Proteomes" id="UP001153069"/>
    </source>
</evidence>
<dbReference type="Proteomes" id="UP001153069">
    <property type="component" value="Unassembled WGS sequence"/>
</dbReference>
<evidence type="ECO:0000313" key="1">
    <source>
        <dbReference type="EMBL" id="CAB9500359.1"/>
    </source>
</evidence>
<reference evidence="1" key="1">
    <citation type="submission" date="2020-06" db="EMBL/GenBank/DDBJ databases">
        <authorList>
            <consortium name="Plant Systems Biology data submission"/>
        </authorList>
    </citation>
    <scope>NUCLEOTIDE SEQUENCE</scope>
    <source>
        <strain evidence="1">D6</strain>
    </source>
</reference>
<name>A0A9N8DIK5_9STRA</name>
<sequence length="103" mass="11607">MKSWDSEINVIQLNEGLRGKGKPSDGGRKQEFGGCKQEFGGCKQEFGGRKLEFGGRKLEFGGRKLRGLGGRKLTFLQFDFKSCNIKFDEPITAKKNFKKLSQK</sequence>
<gene>
    <name evidence="1" type="ORF">SEMRO_82_G043840.1</name>
</gene>
<accession>A0A9N8DIK5</accession>
<keyword evidence="2" id="KW-1185">Reference proteome</keyword>
<dbReference type="AlphaFoldDB" id="A0A9N8DIK5"/>
<organism evidence="1 2">
    <name type="scientific">Seminavis robusta</name>
    <dbReference type="NCBI Taxonomy" id="568900"/>
    <lineage>
        <taxon>Eukaryota</taxon>
        <taxon>Sar</taxon>
        <taxon>Stramenopiles</taxon>
        <taxon>Ochrophyta</taxon>
        <taxon>Bacillariophyta</taxon>
        <taxon>Bacillariophyceae</taxon>
        <taxon>Bacillariophycidae</taxon>
        <taxon>Naviculales</taxon>
        <taxon>Naviculaceae</taxon>
        <taxon>Seminavis</taxon>
    </lineage>
</organism>
<protein>
    <submittedName>
        <fullName evidence="1">Uncharacterized protein</fullName>
    </submittedName>
</protein>
<dbReference type="EMBL" id="CAICTM010000081">
    <property type="protein sequence ID" value="CAB9500359.1"/>
    <property type="molecule type" value="Genomic_DNA"/>
</dbReference>
<proteinExistence type="predicted"/>
<comment type="caution">
    <text evidence="1">The sequence shown here is derived from an EMBL/GenBank/DDBJ whole genome shotgun (WGS) entry which is preliminary data.</text>
</comment>